<dbReference type="InterPro" id="IPR013762">
    <property type="entry name" value="Integrase-like_cat_sf"/>
</dbReference>
<evidence type="ECO:0000256" key="3">
    <source>
        <dbReference type="PROSITE-ProRule" id="PRU01248"/>
    </source>
</evidence>
<keyword evidence="2" id="KW-0233">DNA recombination</keyword>
<feature type="domain" description="Tyr recombinase" evidence="5">
    <location>
        <begin position="170"/>
        <end position="396"/>
    </location>
</feature>
<evidence type="ECO:0000259" key="5">
    <source>
        <dbReference type="PROSITE" id="PS51898"/>
    </source>
</evidence>
<dbReference type="GO" id="GO:0015074">
    <property type="term" value="P:DNA integration"/>
    <property type="evidence" value="ECO:0007669"/>
    <property type="project" value="InterPro"/>
</dbReference>
<accession>A0A3B0ARA6</accession>
<protein>
    <recommendedName>
        <fullName evidence="9">Site-specific integrase</fullName>
    </recommendedName>
</protein>
<dbReference type="PROSITE" id="PS51900">
    <property type="entry name" value="CB"/>
    <property type="match status" value="1"/>
</dbReference>
<keyword evidence="8" id="KW-1185">Reference proteome</keyword>
<comment type="caution">
    <text evidence="7">The sequence shown here is derived from an EMBL/GenBank/DDBJ whole genome shotgun (WGS) entry which is preliminary data.</text>
</comment>
<evidence type="ECO:0000313" key="7">
    <source>
        <dbReference type="EMBL" id="RKN61917.1"/>
    </source>
</evidence>
<dbReference type="InterPro" id="IPR044068">
    <property type="entry name" value="CB"/>
</dbReference>
<evidence type="ECO:0000256" key="2">
    <source>
        <dbReference type="ARBA" id="ARBA00023172"/>
    </source>
</evidence>
<proteinExistence type="predicted"/>
<dbReference type="PROSITE" id="PS51898">
    <property type="entry name" value="TYR_RECOMBINASE"/>
    <property type="match status" value="1"/>
</dbReference>
<evidence type="ECO:0000259" key="6">
    <source>
        <dbReference type="PROSITE" id="PS51900"/>
    </source>
</evidence>
<organism evidence="7 8">
    <name type="scientific">Streptomyces klenkii</name>
    <dbReference type="NCBI Taxonomy" id="1420899"/>
    <lineage>
        <taxon>Bacteria</taxon>
        <taxon>Bacillati</taxon>
        <taxon>Actinomycetota</taxon>
        <taxon>Actinomycetes</taxon>
        <taxon>Kitasatosporales</taxon>
        <taxon>Streptomycetaceae</taxon>
        <taxon>Streptomyces</taxon>
    </lineage>
</organism>
<keyword evidence="1 3" id="KW-0238">DNA-binding</keyword>
<dbReference type="SUPFAM" id="SSF56349">
    <property type="entry name" value="DNA breaking-rejoining enzymes"/>
    <property type="match status" value="1"/>
</dbReference>
<evidence type="ECO:0000256" key="4">
    <source>
        <dbReference type="SAM" id="MobiDB-lite"/>
    </source>
</evidence>
<dbReference type="Proteomes" id="UP000270343">
    <property type="component" value="Unassembled WGS sequence"/>
</dbReference>
<dbReference type="AlphaFoldDB" id="A0A3B0ARA6"/>
<dbReference type="Gene3D" id="1.10.443.10">
    <property type="entry name" value="Intergrase catalytic core"/>
    <property type="match status" value="1"/>
</dbReference>
<name>A0A3B0ARA6_9ACTN</name>
<dbReference type="EMBL" id="RBAM01000024">
    <property type="protein sequence ID" value="RKN61917.1"/>
    <property type="molecule type" value="Genomic_DNA"/>
</dbReference>
<dbReference type="GO" id="GO:0003677">
    <property type="term" value="F:DNA binding"/>
    <property type="evidence" value="ECO:0007669"/>
    <property type="project" value="UniProtKB-UniRule"/>
</dbReference>
<dbReference type="OrthoDB" id="4529782at2"/>
<evidence type="ECO:0008006" key="9">
    <source>
        <dbReference type="Google" id="ProtNLM"/>
    </source>
</evidence>
<feature type="region of interest" description="Disordered" evidence="4">
    <location>
        <begin position="401"/>
        <end position="444"/>
    </location>
</feature>
<feature type="domain" description="Core-binding (CB)" evidence="6">
    <location>
        <begin position="64"/>
        <end position="143"/>
    </location>
</feature>
<gene>
    <name evidence="7" type="ORF">D7231_32110</name>
</gene>
<dbReference type="GO" id="GO:0006310">
    <property type="term" value="P:DNA recombination"/>
    <property type="evidence" value="ECO:0007669"/>
    <property type="project" value="UniProtKB-KW"/>
</dbReference>
<dbReference type="Gene3D" id="1.10.150.130">
    <property type="match status" value="1"/>
</dbReference>
<feature type="region of interest" description="Disordered" evidence="4">
    <location>
        <begin position="146"/>
        <end position="173"/>
    </location>
</feature>
<dbReference type="RefSeq" id="WP_120759429.1">
    <property type="nucleotide sequence ID" value="NZ_RBAM01000024.1"/>
</dbReference>
<sequence>MAYAEKRGRYWSVRYKLPGGTWSRASRDDGGQRFTSKRAALDYGNSLETDVRRKTFVNPRDGRVTVAQWVEQWRKVWEIDPASEDAYSTRLRSVILPHWGDWAIGDITTSSYLAWRKDIRARYSRNYVQAVESVMRMLLDDAVDEKLRGGNPMPSGKRRRRGRYEGDDREDDYAFPQDPVQALLVAENARVVRGPVGEAFVLTKAFTGMRLAELVGLRREFVWAEPERDPMDQWIRVEWQGAHARGGFALKPPKYGSRRTLILPPFLGDLLRQVLDSHDNEYVFPSARGKPIRTDDQFYGYFWHPIVDGHPELPQVRGRRFRPELPAVPGVAGMVPHGLRHGQRVWLEEDDIPPSAIDERMGHTVRGSGGRRREGDSQAPGTYRHVTPAMRKRIARALQRRWEKALRDRQKTPPMIISQRSPNGAENTVGTPGPQSGRTPQPAS</sequence>
<dbReference type="InterPro" id="IPR002104">
    <property type="entry name" value="Integrase_catalytic"/>
</dbReference>
<feature type="compositionally biased region" description="Basic and acidic residues" evidence="4">
    <location>
        <begin position="401"/>
        <end position="411"/>
    </location>
</feature>
<reference evidence="7 8" key="1">
    <citation type="journal article" date="2015" name="Antonie Van Leeuwenhoek">
        <title>Streptomyces klenkii sp. nov., isolated from deep marine sediment.</title>
        <authorList>
            <person name="Veyisoglu A."/>
            <person name="Sahin N."/>
        </authorList>
    </citation>
    <scope>NUCLEOTIDE SEQUENCE [LARGE SCALE GENOMIC DNA]</scope>
    <source>
        <strain evidence="7 8">KCTC 29202</strain>
    </source>
</reference>
<feature type="compositionally biased region" description="Polar residues" evidence="4">
    <location>
        <begin position="418"/>
        <end position="444"/>
    </location>
</feature>
<dbReference type="InterPro" id="IPR011010">
    <property type="entry name" value="DNA_brk_join_enz"/>
</dbReference>
<evidence type="ECO:0000313" key="8">
    <source>
        <dbReference type="Proteomes" id="UP000270343"/>
    </source>
</evidence>
<evidence type="ECO:0000256" key="1">
    <source>
        <dbReference type="ARBA" id="ARBA00023125"/>
    </source>
</evidence>
<dbReference type="InterPro" id="IPR010998">
    <property type="entry name" value="Integrase_recombinase_N"/>
</dbReference>
<feature type="region of interest" description="Disordered" evidence="4">
    <location>
        <begin position="355"/>
        <end position="383"/>
    </location>
</feature>